<name>A0A0F5FKY2_9HYPH</name>
<gene>
    <name evidence="2" type="ORF">VE26_06355</name>
</gene>
<dbReference type="EMBL" id="JZEY01000054">
    <property type="protein sequence ID" value="KKB09524.1"/>
    <property type="molecule type" value="Genomic_DNA"/>
</dbReference>
<dbReference type="PATRIC" id="fig|429727.3.peg.1314"/>
<dbReference type="RefSeq" id="WP_046104218.1">
    <property type="nucleotide sequence ID" value="NZ_JZEY01000054.1"/>
</dbReference>
<reference evidence="2 3" key="1">
    <citation type="submission" date="2015-03" db="EMBL/GenBank/DDBJ databases">
        <authorList>
            <person name="Hassan Y."/>
            <person name="Lepp D."/>
            <person name="Li X.-Z."/>
            <person name="Zhou T."/>
        </authorList>
    </citation>
    <scope>NUCLEOTIDE SEQUENCE [LARGE SCALE GENOMIC DNA]</scope>
    <source>
        <strain evidence="2 3">IPL18</strain>
    </source>
</reference>
<keyword evidence="1" id="KW-0812">Transmembrane</keyword>
<dbReference type="Proteomes" id="UP000033649">
    <property type="component" value="Unassembled WGS sequence"/>
</dbReference>
<organism evidence="2 3">
    <name type="scientific">Devosia chinhatensis</name>
    <dbReference type="NCBI Taxonomy" id="429727"/>
    <lineage>
        <taxon>Bacteria</taxon>
        <taxon>Pseudomonadati</taxon>
        <taxon>Pseudomonadota</taxon>
        <taxon>Alphaproteobacteria</taxon>
        <taxon>Hyphomicrobiales</taxon>
        <taxon>Devosiaceae</taxon>
        <taxon>Devosia</taxon>
    </lineage>
</organism>
<evidence type="ECO:0000313" key="2">
    <source>
        <dbReference type="EMBL" id="KKB09524.1"/>
    </source>
</evidence>
<evidence type="ECO:0000256" key="1">
    <source>
        <dbReference type="SAM" id="Phobius"/>
    </source>
</evidence>
<accession>A0A0F5FKY2</accession>
<dbReference type="AlphaFoldDB" id="A0A0F5FKY2"/>
<keyword evidence="1" id="KW-0472">Membrane</keyword>
<keyword evidence="1" id="KW-1133">Transmembrane helix</keyword>
<sequence>MQNAIKKYLLEPLLPRIGTAVAGPMIAYGLNADLSHATGAFVIAGVGLAYDWVAHFVTLRMAKDKAVTNFVNRNAL</sequence>
<comment type="caution">
    <text evidence="2">The sequence shown here is derived from an EMBL/GenBank/DDBJ whole genome shotgun (WGS) entry which is preliminary data.</text>
</comment>
<evidence type="ECO:0000313" key="3">
    <source>
        <dbReference type="Proteomes" id="UP000033649"/>
    </source>
</evidence>
<feature type="transmembrane region" description="Helical" evidence="1">
    <location>
        <begin position="34"/>
        <end position="53"/>
    </location>
</feature>
<keyword evidence="3" id="KW-1185">Reference proteome</keyword>
<protein>
    <submittedName>
        <fullName evidence="2">Uncharacterized protein</fullName>
    </submittedName>
</protein>
<proteinExistence type="predicted"/>
<dbReference type="STRING" id="429727.VE26_06355"/>